<keyword evidence="2" id="KW-1185">Reference proteome</keyword>
<evidence type="ECO:0008006" key="3">
    <source>
        <dbReference type="Google" id="ProtNLM"/>
    </source>
</evidence>
<dbReference type="InterPro" id="IPR019615">
    <property type="entry name" value="DUF2487"/>
</dbReference>
<proteinExistence type="predicted"/>
<reference evidence="1 2" key="1">
    <citation type="submission" date="2021-10" db="EMBL/GenBank/DDBJ databases">
        <authorList>
            <person name="Criscuolo A."/>
        </authorList>
    </citation>
    <scope>NUCLEOTIDE SEQUENCE [LARGE SCALE GENOMIC DNA]</scope>
    <source>
        <strain evidence="2">CIP 111899</strain>
    </source>
</reference>
<protein>
    <recommendedName>
        <fullName evidence="3">DUF2487 family protein</fullName>
    </recommendedName>
</protein>
<dbReference type="EMBL" id="CAKJTI010000003">
    <property type="protein sequence ID" value="CAG9611772.1"/>
    <property type="molecule type" value="Genomic_DNA"/>
</dbReference>
<dbReference type="Proteomes" id="UP000789423">
    <property type="component" value="Unassembled WGS sequence"/>
</dbReference>
<gene>
    <name evidence="1" type="ORF">BACCIP111899_00944</name>
</gene>
<sequence>MKWAVADVLQYEQAREYIDTGIIPLLSISLEKGMKEAAVEGEFISALTRELEREYKGRVFLLPAFTYVEGAYVSEKHRLQEWTNYLKEQGLQHIALITSDFSWKEIEHELTEKLFCLPALPLEQLSDQAKREIIQAQIKNIMEKLTEKWENK</sequence>
<dbReference type="RefSeq" id="WP_230574025.1">
    <property type="nucleotide sequence ID" value="NZ_CAKJTI010000003.1"/>
</dbReference>
<name>A0ABM8Y7Q7_9BACI</name>
<accession>A0ABM8Y7Q7</accession>
<evidence type="ECO:0000313" key="2">
    <source>
        <dbReference type="Proteomes" id="UP000789423"/>
    </source>
</evidence>
<dbReference type="Pfam" id="PF10673">
    <property type="entry name" value="DUF2487"/>
    <property type="match status" value="1"/>
</dbReference>
<comment type="caution">
    <text evidence="1">The sequence shown here is derived from an EMBL/GenBank/DDBJ whole genome shotgun (WGS) entry which is preliminary data.</text>
</comment>
<organism evidence="1 2">
    <name type="scientific">Bacillus rhizoplanae</name>
    <dbReference type="NCBI Taxonomy" id="2880966"/>
    <lineage>
        <taxon>Bacteria</taxon>
        <taxon>Bacillati</taxon>
        <taxon>Bacillota</taxon>
        <taxon>Bacilli</taxon>
        <taxon>Bacillales</taxon>
        <taxon>Bacillaceae</taxon>
        <taxon>Bacillus</taxon>
    </lineage>
</organism>
<evidence type="ECO:0000313" key="1">
    <source>
        <dbReference type="EMBL" id="CAG9611772.1"/>
    </source>
</evidence>